<evidence type="ECO:0000256" key="1">
    <source>
        <dbReference type="ARBA" id="ARBA00009477"/>
    </source>
</evidence>
<accession>A0ABW4S3B0</accession>
<dbReference type="PANTHER" id="PTHR30469:SF15">
    <property type="entry name" value="HLYD FAMILY OF SECRETION PROTEINS"/>
    <property type="match status" value="1"/>
</dbReference>
<dbReference type="Gene3D" id="2.40.30.170">
    <property type="match status" value="1"/>
</dbReference>
<evidence type="ECO:0000256" key="2">
    <source>
        <dbReference type="SAM" id="SignalP"/>
    </source>
</evidence>
<dbReference type="Pfam" id="PF25954">
    <property type="entry name" value="Beta-barrel_RND_2"/>
    <property type="match status" value="1"/>
</dbReference>
<organism evidence="5 6">
    <name type="scientific">Halodurantibacterium flavum</name>
    <dbReference type="NCBI Taxonomy" id="1382802"/>
    <lineage>
        <taxon>Bacteria</taxon>
        <taxon>Pseudomonadati</taxon>
        <taxon>Pseudomonadota</taxon>
        <taxon>Alphaproteobacteria</taxon>
        <taxon>Rhodobacterales</taxon>
        <taxon>Paracoccaceae</taxon>
        <taxon>Halodurantibacterium</taxon>
    </lineage>
</organism>
<evidence type="ECO:0000259" key="4">
    <source>
        <dbReference type="Pfam" id="PF25973"/>
    </source>
</evidence>
<dbReference type="InterPro" id="IPR058792">
    <property type="entry name" value="Beta-barrel_RND_2"/>
</dbReference>
<reference evidence="6" key="1">
    <citation type="journal article" date="2019" name="Int. J. Syst. Evol. Microbiol.">
        <title>The Global Catalogue of Microorganisms (GCM) 10K type strain sequencing project: providing services to taxonomists for standard genome sequencing and annotation.</title>
        <authorList>
            <consortium name="The Broad Institute Genomics Platform"/>
            <consortium name="The Broad Institute Genome Sequencing Center for Infectious Disease"/>
            <person name="Wu L."/>
            <person name="Ma J."/>
        </authorList>
    </citation>
    <scope>NUCLEOTIDE SEQUENCE [LARGE SCALE GENOMIC DNA]</scope>
    <source>
        <strain evidence="6">CGMCC 4.7242</strain>
    </source>
</reference>
<evidence type="ECO:0000259" key="3">
    <source>
        <dbReference type="Pfam" id="PF25954"/>
    </source>
</evidence>
<dbReference type="PANTHER" id="PTHR30469">
    <property type="entry name" value="MULTIDRUG RESISTANCE PROTEIN MDTA"/>
    <property type="match status" value="1"/>
</dbReference>
<sequence>MTPAKPARTRRLHSQLVALTLGITACAVYASGVATGDVTPPASQLQGFTAPEKILAPEEVIRLAPMDLRETISVSGIVIPHRRVTVSAELAGIVTRMSVQAGETVEARAPLLNIAADDLRLTLAARQAERASLDAQLVAAQSALARTEVLVSRGAVPRSKAEDDRSTVDVLRAQIDAVDAQARIDAANLDRAVVRAPIAGVVTHRLVEPGQLVQPGAPLFEIIDLSQVVVEAMVPLDRLLGLAPGQQAAFWLPQDPSHRFAAVVERISPQAEAGTRSAKVYLRIANAAGALPAGLFLSGQITLSQERNALALPAAAILQGEAGPEALALRDGRLERVTIVPGRLWQAGALVEVTHGLAVGDVVLAGPLRHLMPGDPVRIAGR</sequence>
<feature type="signal peptide" evidence="2">
    <location>
        <begin position="1"/>
        <end position="30"/>
    </location>
</feature>
<proteinExistence type="inferred from homology"/>
<dbReference type="Gene3D" id="2.40.50.100">
    <property type="match status" value="1"/>
</dbReference>
<dbReference type="NCBIfam" id="TIGR01730">
    <property type="entry name" value="RND_mfp"/>
    <property type="match status" value="1"/>
</dbReference>
<feature type="chain" id="PRO_5046361768" evidence="2">
    <location>
        <begin position="31"/>
        <end position="382"/>
    </location>
</feature>
<dbReference type="SUPFAM" id="SSF111369">
    <property type="entry name" value="HlyD-like secretion proteins"/>
    <property type="match status" value="1"/>
</dbReference>
<dbReference type="Gene3D" id="1.10.287.470">
    <property type="entry name" value="Helix hairpin bin"/>
    <property type="match status" value="1"/>
</dbReference>
<dbReference type="EMBL" id="JBHUGH010000002">
    <property type="protein sequence ID" value="MFD1911299.1"/>
    <property type="molecule type" value="Genomic_DNA"/>
</dbReference>
<dbReference type="InterPro" id="IPR006143">
    <property type="entry name" value="RND_pump_MFP"/>
</dbReference>
<keyword evidence="6" id="KW-1185">Reference proteome</keyword>
<comment type="caution">
    <text evidence="5">The sequence shown here is derived from an EMBL/GenBank/DDBJ whole genome shotgun (WGS) entry which is preliminary data.</text>
</comment>
<dbReference type="RefSeq" id="WP_390259573.1">
    <property type="nucleotide sequence ID" value="NZ_JBHUGH010000002.1"/>
</dbReference>
<evidence type="ECO:0000313" key="6">
    <source>
        <dbReference type="Proteomes" id="UP001597353"/>
    </source>
</evidence>
<dbReference type="Gene3D" id="2.40.420.20">
    <property type="match status" value="1"/>
</dbReference>
<keyword evidence="2" id="KW-0732">Signal</keyword>
<dbReference type="InterPro" id="IPR058647">
    <property type="entry name" value="BSH_CzcB-like"/>
</dbReference>
<comment type="similarity">
    <text evidence="1">Belongs to the membrane fusion protein (MFP) (TC 8.A.1) family.</text>
</comment>
<dbReference type="PROSITE" id="PS51257">
    <property type="entry name" value="PROKAR_LIPOPROTEIN"/>
    <property type="match status" value="1"/>
</dbReference>
<protein>
    <submittedName>
        <fullName evidence="5">Efflux RND transporter periplasmic adaptor subunit</fullName>
    </submittedName>
</protein>
<evidence type="ECO:0000313" key="5">
    <source>
        <dbReference type="EMBL" id="MFD1911299.1"/>
    </source>
</evidence>
<feature type="domain" description="CusB-like beta-barrel" evidence="3">
    <location>
        <begin position="230"/>
        <end position="302"/>
    </location>
</feature>
<gene>
    <name evidence="5" type="ORF">ACFSGJ_03610</name>
</gene>
<feature type="domain" description="CzcB-like barrel-sandwich hybrid" evidence="4">
    <location>
        <begin position="84"/>
        <end position="224"/>
    </location>
</feature>
<name>A0ABW4S3B0_9RHOB</name>
<dbReference type="Proteomes" id="UP001597353">
    <property type="component" value="Unassembled WGS sequence"/>
</dbReference>
<dbReference type="Pfam" id="PF25973">
    <property type="entry name" value="BSH_CzcB"/>
    <property type="match status" value="1"/>
</dbReference>